<name>A0A1Y5RRL0_9RHOB</name>
<dbReference type="RefSeq" id="WP_139838555.1">
    <property type="nucleotide sequence ID" value="NZ_FWFQ01000005.1"/>
</dbReference>
<evidence type="ECO:0000256" key="1">
    <source>
        <dbReference type="SAM" id="SignalP"/>
    </source>
</evidence>
<dbReference type="GO" id="GO:0050116">
    <property type="term" value="F:N,N-dimethylformamidase activity"/>
    <property type="evidence" value="ECO:0007669"/>
    <property type="project" value="UniProtKB-EC"/>
</dbReference>
<dbReference type="EMBL" id="FWFQ01000005">
    <property type="protein sequence ID" value="SLN23772.1"/>
    <property type="molecule type" value="Genomic_DNA"/>
</dbReference>
<dbReference type="AlphaFoldDB" id="A0A1Y5RRL0"/>
<evidence type="ECO:0000313" key="3">
    <source>
        <dbReference type="EMBL" id="SLN23772.1"/>
    </source>
</evidence>
<dbReference type="OrthoDB" id="505641at2"/>
<dbReference type="EC" id="3.5.1.56" evidence="3"/>
<feature type="domain" description="N,N-dimethylformamidase beta subunit-like C-terminal" evidence="2">
    <location>
        <begin position="63"/>
        <end position="503"/>
    </location>
</feature>
<gene>
    <name evidence="3" type="primary">dmfA2</name>
    <name evidence="3" type="ORF">PSA7680_00967</name>
</gene>
<reference evidence="3 4" key="1">
    <citation type="submission" date="2017-03" db="EMBL/GenBank/DDBJ databases">
        <authorList>
            <person name="Afonso C.L."/>
            <person name="Miller P.J."/>
            <person name="Scott M.A."/>
            <person name="Spackman E."/>
            <person name="Goraichik I."/>
            <person name="Dimitrov K.M."/>
            <person name="Suarez D.L."/>
            <person name="Swayne D.E."/>
        </authorList>
    </citation>
    <scope>NUCLEOTIDE SEQUENCE [LARGE SCALE GENOMIC DNA]</scope>
    <source>
        <strain evidence="3 4">CECT 7680</strain>
    </source>
</reference>
<feature type="signal peptide" evidence="1">
    <location>
        <begin position="1"/>
        <end position="24"/>
    </location>
</feature>
<keyword evidence="3" id="KW-0378">Hydrolase</keyword>
<evidence type="ECO:0000313" key="4">
    <source>
        <dbReference type="Proteomes" id="UP000193409"/>
    </source>
</evidence>
<keyword evidence="1" id="KW-0732">Signal</keyword>
<dbReference type="Proteomes" id="UP000193409">
    <property type="component" value="Unassembled WGS sequence"/>
</dbReference>
<protein>
    <submittedName>
        <fullName evidence="3">N,N-dimethylformamidase beta subunit</fullName>
        <ecNumber evidence="3">3.5.1.56</ecNumber>
    </submittedName>
</protein>
<proteinExistence type="predicted"/>
<keyword evidence="4" id="KW-1185">Reference proteome</keyword>
<evidence type="ECO:0000259" key="2">
    <source>
        <dbReference type="Pfam" id="PF20254"/>
    </source>
</evidence>
<dbReference type="Pfam" id="PF20254">
    <property type="entry name" value="DMFA2_C"/>
    <property type="match status" value="1"/>
</dbReference>
<accession>A0A1Y5RRL0</accession>
<dbReference type="InterPro" id="IPR046540">
    <property type="entry name" value="DMFA2_C"/>
</dbReference>
<sequence>MRKHLLTLFGMFAGLLALAGASFADEFKVEGYTNGLSFAPGETLEFHVSTPAPSYDITIARSGVTEEVVWRKEGIKGGDHPTPEDAYAKGPGWPVSESLEIPADWRSGFYIVTFRATSEDGRIAEWEHFFVLRSANPGQENDALLVIATSTYNAYNNWGGCNLYEGCYEVSLHRPIMRGLISKPDIERSRIADTGEPAEGFVPDYLNWMQEHDFPMWVGAAGWASYEQHFVRWAEAEGYSFDYATSEDLEFRPELLDNYKLMISVGHDEYWSWNMRDAVESRIEKGLNVAWFVGNSVYWQTRYSEDGTAMISYKNDAHEKDPVKGTDQAHLLTTIWSDRSLNRPEASLLGLSFNYAGYTRIGGATPHSSGGYQVYRPDHWVFEGTGLRWGDNLGVKDTIVGYEVDGLRYTIDEEGFPVPTGEGGTPKDAIILGMAPASLWNPEETPESFMAHTSDAEVAAIALYGDRTKWPRFKRGMAAMVIFDRGEGTVFNAGSTDWVHGLVGGDAKVEQVTRNVLNRLAQ</sequence>
<feature type="chain" id="PRO_5013345902" evidence="1">
    <location>
        <begin position="25"/>
        <end position="522"/>
    </location>
</feature>
<organism evidence="3 4">
    <name type="scientific">Pseudoruegeria aquimaris</name>
    <dbReference type="NCBI Taxonomy" id="393663"/>
    <lineage>
        <taxon>Bacteria</taxon>
        <taxon>Pseudomonadati</taxon>
        <taxon>Pseudomonadota</taxon>
        <taxon>Alphaproteobacteria</taxon>
        <taxon>Rhodobacterales</taxon>
        <taxon>Roseobacteraceae</taxon>
        <taxon>Pseudoruegeria</taxon>
    </lineage>
</organism>